<dbReference type="InterPro" id="IPR036615">
    <property type="entry name" value="Mur_ligase_C_dom_sf"/>
</dbReference>
<reference evidence="20 21" key="1">
    <citation type="submission" date="2015-01" db="EMBL/GenBank/DDBJ databases">
        <title>The Genome Sequence of Fonsecaea pedrosoi CBS 271.37.</title>
        <authorList>
            <consortium name="The Broad Institute Genomics Platform"/>
            <person name="Cuomo C."/>
            <person name="de Hoog S."/>
            <person name="Gorbushina A."/>
            <person name="Stielow B."/>
            <person name="Teixiera M."/>
            <person name="Abouelleil A."/>
            <person name="Chapman S.B."/>
            <person name="Priest M."/>
            <person name="Young S.K."/>
            <person name="Wortman J."/>
            <person name="Nusbaum C."/>
            <person name="Birren B."/>
        </authorList>
    </citation>
    <scope>NUCLEOTIDE SEQUENCE [LARGE SCALE GENOMIC DNA]</scope>
    <source>
        <strain evidence="20 21">CBS 271.37</strain>
    </source>
</reference>
<dbReference type="PANTHER" id="PTHR11136:SF5">
    <property type="entry name" value="FOLYLPOLYGLUTAMATE SYNTHASE, MITOCHONDRIAL"/>
    <property type="match status" value="1"/>
</dbReference>
<evidence type="ECO:0000256" key="2">
    <source>
        <dbReference type="ARBA" id="ARBA00004305"/>
    </source>
</evidence>
<evidence type="ECO:0000256" key="14">
    <source>
        <dbReference type="ARBA" id="ARBA00023128"/>
    </source>
</evidence>
<evidence type="ECO:0000313" key="21">
    <source>
        <dbReference type="Proteomes" id="UP000053029"/>
    </source>
</evidence>
<evidence type="ECO:0000256" key="3">
    <source>
        <dbReference type="ARBA" id="ARBA00004496"/>
    </source>
</evidence>
<feature type="binding site" evidence="18">
    <location>
        <position position="389"/>
    </location>
    <ligand>
        <name>ATP</name>
        <dbReference type="ChEBI" id="CHEBI:30616"/>
    </ligand>
</feature>
<dbReference type="NCBIfam" id="TIGR01499">
    <property type="entry name" value="folC"/>
    <property type="match status" value="1"/>
</dbReference>
<accession>A0A0D2FC79</accession>
<comment type="pathway">
    <text evidence="4 17">Cofactor biosynthesis; tetrahydrofolylpolyglutamate biosynthesis.</text>
</comment>
<evidence type="ECO:0000256" key="7">
    <source>
        <dbReference type="ARBA" id="ARBA00022563"/>
    </source>
</evidence>
<keyword evidence="9 19" id="KW-0479">Metal-binding</keyword>
<dbReference type="GO" id="GO:0005829">
    <property type="term" value="C:cytosol"/>
    <property type="evidence" value="ECO:0007669"/>
    <property type="project" value="TreeGrafter"/>
</dbReference>
<dbReference type="GO" id="GO:0005524">
    <property type="term" value="F:ATP binding"/>
    <property type="evidence" value="ECO:0007669"/>
    <property type="project" value="UniProtKB-KW"/>
</dbReference>
<evidence type="ECO:0000256" key="13">
    <source>
        <dbReference type="ARBA" id="ARBA00022842"/>
    </source>
</evidence>
<keyword evidence="7 17" id="KW-0554">One-carbon metabolism</keyword>
<dbReference type="PIRSF" id="PIRSF038895">
    <property type="entry name" value="FPGS"/>
    <property type="match status" value="1"/>
</dbReference>
<comment type="function">
    <text evidence="17">Catalyzes conversion of folates to polyglutamate derivatives allowing concentration of folate compounds in the cell and the intracellular retention of these cofactors, which are important substrates for most of the folate-dependent enzymes that are involved in one-carbon transfer reactions involved in purine, pyrimidine and amino acid synthesis.</text>
</comment>
<evidence type="ECO:0000256" key="19">
    <source>
        <dbReference type="PIRSR" id="PIRSR038895-2"/>
    </source>
</evidence>
<dbReference type="GeneID" id="25302977"/>
<dbReference type="SUPFAM" id="SSF53623">
    <property type="entry name" value="MurD-like peptide ligases, catalytic domain"/>
    <property type="match status" value="1"/>
</dbReference>
<dbReference type="FunFam" id="3.40.1190.10:FF:000009">
    <property type="entry name" value="Folylpolyglutamate synthase"/>
    <property type="match status" value="1"/>
</dbReference>
<dbReference type="RefSeq" id="XP_013288045.1">
    <property type="nucleotide sequence ID" value="XM_013432591.1"/>
</dbReference>
<keyword evidence="11" id="KW-0999">Mitochondrion inner membrane</keyword>
<dbReference type="AlphaFoldDB" id="A0A0D2FC79"/>
<evidence type="ECO:0000256" key="9">
    <source>
        <dbReference type="ARBA" id="ARBA00022723"/>
    </source>
</evidence>
<protein>
    <recommendedName>
        <fullName evidence="17">Folylpolyglutamate synthase</fullName>
        <ecNumber evidence="17">6.3.2.17</ecNumber>
    </recommendedName>
    <alternativeName>
        <fullName evidence="17">Folylpoly-gamma-glutamate synthetase</fullName>
    </alternativeName>
    <alternativeName>
        <fullName evidence="17">Tetrahydrofolylpolyglutamate synthase</fullName>
    </alternativeName>
</protein>
<dbReference type="HOGENOM" id="CLU_015869_0_1_1"/>
<keyword evidence="14" id="KW-0496">Mitochondrion</keyword>
<evidence type="ECO:0000256" key="11">
    <source>
        <dbReference type="ARBA" id="ARBA00022792"/>
    </source>
</evidence>
<evidence type="ECO:0000256" key="4">
    <source>
        <dbReference type="ARBA" id="ARBA00005150"/>
    </source>
</evidence>
<keyword evidence="21" id="KW-1185">Reference proteome</keyword>
<evidence type="ECO:0000256" key="1">
    <source>
        <dbReference type="ARBA" id="ARBA00004273"/>
    </source>
</evidence>
<keyword evidence="15" id="KW-0472">Membrane</keyword>
<name>A0A0D2FC79_9EURO</name>
<sequence>MDAKCLFRLPPENISTSGRSQEPLTLVHACSRMRRWILKSSTPLRLIVRSSATKSSAMARTYADAVTSLNTLQSNFAIVDAVRKSGGRLNELSIPEMVEWCRKIGYEPSDFNALKVIHIAGTKGKGSTAAFTSSILTQFVGGKEPKSLSKVGLYTSPHLRFVRERIQINGEPLSESQFAQYFFEVWDRLENVAKEAGQDPHSPESKPVYFRYLTLMAFHAYMREEVDVAVIECGIGGTYDSTNVFEAPAVTCVTSLGIDHVGMLGSTIGEIAWHKAGIMKSGVKCFTPSTQPAEAKAVMEQVASEKGSMLEYVDVDPAIASGDIKLGLQADFQKMNASLAVALAETWLGQQGLADGPDYKQKITQGLKNVRWPGRCETRFETGIKWCIDGGHTLESIELAGKWFASQLMPDQGASAPLPPQPRFLIFNQQTRDAASLAMALFNTLSKALDEPHPFTHAIFCTNTTFKDSGFKPDLVSVNVNASDVDSLKVQNNLAETWRGVDSSARVEVVRTIEEAVGIVRNFANAYRQNATETDGEKQVAALVTGSLHLVGGFLEVLESTSSSD</sequence>
<gene>
    <name evidence="20" type="ORF">Z517_03487</name>
</gene>
<evidence type="ECO:0000256" key="5">
    <source>
        <dbReference type="ARBA" id="ARBA00008276"/>
    </source>
</evidence>
<feature type="binding site" evidence="19">
    <location>
        <position position="232"/>
    </location>
    <ligand>
        <name>Mg(2+)</name>
        <dbReference type="ChEBI" id="CHEBI:18420"/>
        <label>1</label>
    </ligand>
</feature>
<dbReference type="GO" id="GO:0005743">
    <property type="term" value="C:mitochondrial inner membrane"/>
    <property type="evidence" value="ECO:0007669"/>
    <property type="project" value="UniProtKB-SubCell"/>
</dbReference>
<comment type="similarity">
    <text evidence="5 17">Belongs to the folylpolyglutamate synthase family.</text>
</comment>
<evidence type="ECO:0000256" key="17">
    <source>
        <dbReference type="PIRNR" id="PIRNR038895"/>
    </source>
</evidence>
<keyword evidence="8 17" id="KW-0436">Ligase</keyword>
<evidence type="ECO:0000256" key="8">
    <source>
        <dbReference type="ARBA" id="ARBA00022598"/>
    </source>
</evidence>
<comment type="cofactor">
    <cofactor evidence="17">
        <name>a monovalent cation</name>
        <dbReference type="ChEBI" id="CHEBI:60242"/>
    </cofactor>
    <text evidence="17">A monovalent cation.</text>
</comment>
<dbReference type="PROSITE" id="PS01011">
    <property type="entry name" value="FOLYLPOLYGLU_SYNT_1"/>
    <property type="match status" value="1"/>
</dbReference>
<evidence type="ECO:0000256" key="10">
    <source>
        <dbReference type="ARBA" id="ARBA00022741"/>
    </source>
</evidence>
<evidence type="ECO:0000256" key="18">
    <source>
        <dbReference type="PIRSR" id="PIRSR038895-1"/>
    </source>
</evidence>
<dbReference type="GO" id="GO:0006730">
    <property type="term" value="P:one-carbon metabolic process"/>
    <property type="evidence" value="ECO:0007669"/>
    <property type="project" value="UniProtKB-KW"/>
</dbReference>
<evidence type="ECO:0000256" key="6">
    <source>
        <dbReference type="ARBA" id="ARBA00022490"/>
    </source>
</evidence>
<dbReference type="GO" id="GO:0004326">
    <property type="term" value="F:tetrahydrofolylpolyglutamate synthase activity"/>
    <property type="evidence" value="ECO:0007669"/>
    <property type="project" value="UniProtKB-EC"/>
</dbReference>
<dbReference type="Gene3D" id="3.90.190.20">
    <property type="entry name" value="Mur ligase, C-terminal domain"/>
    <property type="match status" value="1"/>
</dbReference>
<dbReference type="GO" id="GO:0005759">
    <property type="term" value="C:mitochondrial matrix"/>
    <property type="evidence" value="ECO:0007669"/>
    <property type="project" value="UniProtKB-SubCell"/>
</dbReference>
<organism evidence="20 21">
    <name type="scientific">Fonsecaea pedrosoi CBS 271.37</name>
    <dbReference type="NCBI Taxonomy" id="1442368"/>
    <lineage>
        <taxon>Eukaryota</taxon>
        <taxon>Fungi</taxon>
        <taxon>Dikarya</taxon>
        <taxon>Ascomycota</taxon>
        <taxon>Pezizomycotina</taxon>
        <taxon>Eurotiomycetes</taxon>
        <taxon>Chaetothyriomycetidae</taxon>
        <taxon>Chaetothyriales</taxon>
        <taxon>Herpotrichiellaceae</taxon>
        <taxon>Fonsecaea</taxon>
    </lineage>
</organism>
<feature type="binding site" evidence="19">
    <location>
        <position position="260"/>
    </location>
    <ligand>
        <name>Mg(2+)</name>
        <dbReference type="ChEBI" id="CHEBI:18420"/>
        <label>1</label>
    </ligand>
</feature>
<keyword evidence="6" id="KW-0963">Cytoplasm</keyword>
<dbReference type="Gene3D" id="3.40.1190.10">
    <property type="entry name" value="Mur-like, catalytic domain"/>
    <property type="match status" value="1"/>
</dbReference>
<feature type="binding site" evidence="19">
    <location>
        <position position="156"/>
    </location>
    <ligand>
        <name>Mg(2+)</name>
        <dbReference type="ChEBI" id="CHEBI:18420"/>
        <label>1</label>
    </ligand>
</feature>
<dbReference type="InterPro" id="IPR018109">
    <property type="entry name" value="Folylpolyglutamate_synth_CS"/>
</dbReference>
<evidence type="ECO:0000313" key="20">
    <source>
        <dbReference type="EMBL" id="KIW84237.1"/>
    </source>
</evidence>
<dbReference type="InterPro" id="IPR036565">
    <property type="entry name" value="Mur-like_cat_sf"/>
</dbReference>
<dbReference type="GO" id="GO:0046872">
    <property type="term" value="F:metal ion binding"/>
    <property type="evidence" value="ECO:0007669"/>
    <property type="project" value="UniProtKB-KW"/>
</dbReference>
<evidence type="ECO:0000256" key="16">
    <source>
        <dbReference type="ARBA" id="ARBA00047493"/>
    </source>
</evidence>
<evidence type="ECO:0000256" key="12">
    <source>
        <dbReference type="ARBA" id="ARBA00022840"/>
    </source>
</evidence>
<dbReference type="VEuPathDB" id="FungiDB:Z517_03487"/>
<keyword evidence="10 18" id="KW-0547">Nucleotide-binding</keyword>
<dbReference type="STRING" id="1442368.A0A0D2FC79"/>
<keyword evidence="12 18" id="KW-0067">ATP-binding</keyword>
<feature type="binding site" evidence="18">
    <location>
        <position position="375"/>
    </location>
    <ligand>
        <name>ATP</name>
        <dbReference type="ChEBI" id="CHEBI:30616"/>
    </ligand>
</feature>
<dbReference type="OrthoDB" id="5212574at2759"/>
<comment type="subcellular location">
    <subcellularLocation>
        <location evidence="3">Cytoplasm</location>
    </subcellularLocation>
    <subcellularLocation>
        <location evidence="1">Mitochondrion inner membrane</location>
    </subcellularLocation>
    <subcellularLocation>
        <location evidence="2">Mitochondrion matrix</location>
    </subcellularLocation>
</comment>
<evidence type="ECO:0000256" key="15">
    <source>
        <dbReference type="ARBA" id="ARBA00023136"/>
    </source>
</evidence>
<dbReference type="UniPathway" id="UPA00850"/>
<dbReference type="Proteomes" id="UP000053029">
    <property type="component" value="Unassembled WGS sequence"/>
</dbReference>
<dbReference type="InterPro" id="IPR023600">
    <property type="entry name" value="Folylpolyglutamate_synth_euk"/>
</dbReference>
<dbReference type="PANTHER" id="PTHR11136">
    <property type="entry name" value="FOLYLPOLYGLUTAMATE SYNTHASE-RELATED"/>
    <property type="match status" value="1"/>
</dbReference>
<keyword evidence="13 19" id="KW-0460">Magnesium</keyword>
<dbReference type="EC" id="6.3.2.17" evidence="17"/>
<dbReference type="EMBL" id="KN846970">
    <property type="protein sequence ID" value="KIW84237.1"/>
    <property type="molecule type" value="Genomic_DNA"/>
</dbReference>
<proteinExistence type="inferred from homology"/>
<dbReference type="SUPFAM" id="SSF53244">
    <property type="entry name" value="MurD-like peptide ligases, peptide-binding domain"/>
    <property type="match status" value="1"/>
</dbReference>
<comment type="catalytic activity">
    <reaction evidence="16 17">
        <text>(6S)-5,6,7,8-tetrahydrofolyl-(gamma-L-Glu)(n) + L-glutamate + ATP = (6S)-5,6,7,8-tetrahydrofolyl-(gamma-L-Glu)(n+1) + ADP + phosphate + H(+)</text>
        <dbReference type="Rhea" id="RHEA:10580"/>
        <dbReference type="Rhea" id="RHEA-COMP:14738"/>
        <dbReference type="Rhea" id="RHEA-COMP:14740"/>
        <dbReference type="ChEBI" id="CHEBI:15378"/>
        <dbReference type="ChEBI" id="CHEBI:29985"/>
        <dbReference type="ChEBI" id="CHEBI:30616"/>
        <dbReference type="ChEBI" id="CHEBI:43474"/>
        <dbReference type="ChEBI" id="CHEBI:141005"/>
        <dbReference type="ChEBI" id="CHEBI:456216"/>
        <dbReference type="EC" id="6.3.2.17"/>
    </reaction>
</comment>
<dbReference type="InterPro" id="IPR001645">
    <property type="entry name" value="Folylpolyglutamate_synth"/>
</dbReference>